<proteinExistence type="predicted"/>
<dbReference type="AlphaFoldDB" id="A0A6C0BTA3"/>
<accession>A0A6C0BTA3</accession>
<reference evidence="1" key="1">
    <citation type="journal article" date="2020" name="Nature">
        <title>Giant virus diversity and host interactions through global metagenomics.</title>
        <authorList>
            <person name="Schulz F."/>
            <person name="Roux S."/>
            <person name="Paez-Espino D."/>
            <person name="Jungbluth S."/>
            <person name="Walsh D.A."/>
            <person name="Denef V.J."/>
            <person name="McMahon K.D."/>
            <person name="Konstantinidis K.T."/>
            <person name="Eloe-Fadrosh E.A."/>
            <person name="Kyrpides N.C."/>
            <person name="Woyke T."/>
        </authorList>
    </citation>
    <scope>NUCLEOTIDE SEQUENCE</scope>
    <source>
        <strain evidence="1">GVMAG-M-3300018428-16</strain>
    </source>
</reference>
<dbReference type="EMBL" id="MN739233">
    <property type="protein sequence ID" value="QHS94799.1"/>
    <property type="molecule type" value="Genomic_DNA"/>
</dbReference>
<evidence type="ECO:0000313" key="1">
    <source>
        <dbReference type="EMBL" id="QHS94799.1"/>
    </source>
</evidence>
<protein>
    <submittedName>
        <fullName evidence="1">Uncharacterized protein</fullName>
    </submittedName>
</protein>
<sequence length="73" mass="8739">MIFRESNGKLTDIKKYDFIDDNKYFEKIIYINKKFNNKFNNKSNQSNDNNSSIITKNITQKPEFVKKKLLSKL</sequence>
<name>A0A6C0BTA3_9ZZZZ</name>
<organism evidence="1">
    <name type="scientific">viral metagenome</name>
    <dbReference type="NCBI Taxonomy" id="1070528"/>
    <lineage>
        <taxon>unclassified sequences</taxon>
        <taxon>metagenomes</taxon>
        <taxon>organismal metagenomes</taxon>
    </lineage>
</organism>